<gene>
    <name evidence="3" type="ORF">C5Y93_22220</name>
</gene>
<dbReference type="Pfam" id="PF01757">
    <property type="entry name" value="Acyl_transf_3"/>
    <property type="match status" value="1"/>
</dbReference>
<feature type="transmembrane region" description="Helical" evidence="1">
    <location>
        <begin position="166"/>
        <end position="190"/>
    </location>
</feature>
<feature type="transmembrane region" description="Helical" evidence="1">
    <location>
        <begin position="134"/>
        <end position="154"/>
    </location>
</feature>
<dbReference type="OrthoDB" id="7855154at2"/>
<keyword evidence="1" id="KW-0812">Transmembrane</keyword>
<comment type="caution">
    <text evidence="3">The sequence shown here is derived from an EMBL/GenBank/DDBJ whole genome shotgun (WGS) entry which is preliminary data.</text>
</comment>
<feature type="transmembrane region" description="Helical" evidence="1">
    <location>
        <begin position="223"/>
        <end position="241"/>
    </location>
</feature>
<dbReference type="Proteomes" id="UP000237819">
    <property type="component" value="Unassembled WGS sequence"/>
</dbReference>
<dbReference type="AlphaFoldDB" id="A0A2S8GIN7"/>
<feature type="transmembrane region" description="Helical" evidence="1">
    <location>
        <begin position="56"/>
        <end position="74"/>
    </location>
</feature>
<protein>
    <recommendedName>
        <fullName evidence="2">Acyltransferase 3 domain-containing protein</fullName>
    </recommendedName>
</protein>
<keyword evidence="1" id="KW-0472">Membrane</keyword>
<evidence type="ECO:0000313" key="4">
    <source>
        <dbReference type="Proteomes" id="UP000237819"/>
    </source>
</evidence>
<feature type="transmembrane region" description="Helical" evidence="1">
    <location>
        <begin position="305"/>
        <end position="326"/>
    </location>
</feature>
<feature type="transmembrane region" description="Helical" evidence="1">
    <location>
        <begin position="196"/>
        <end position="216"/>
    </location>
</feature>
<dbReference type="EMBL" id="PUHZ01000022">
    <property type="protein sequence ID" value="PQO43904.1"/>
    <property type="molecule type" value="Genomic_DNA"/>
</dbReference>
<feature type="transmembrane region" description="Helical" evidence="1">
    <location>
        <begin position="94"/>
        <end position="114"/>
    </location>
</feature>
<evidence type="ECO:0000313" key="3">
    <source>
        <dbReference type="EMBL" id="PQO43904.1"/>
    </source>
</evidence>
<keyword evidence="1" id="KW-1133">Transmembrane helix</keyword>
<dbReference type="GO" id="GO:0016747">
    <property type="term" value="F:acyltransferase activity, transferring groups other than amino-acyl groups"/>
    <property type="evidence" value="ECO:0007669"/>
    <property type="project" value="InterPro"/>
</dbReference>
<name>A0A2S8GIN7_9BACT</name>
<organism evidence="3 4">
    <name type="scientific">Blastopirellula marina</name>
    <dbReference type="NCBI Taxonomy" id="124"/>
    <lineage>
        <taxon>Bacteria</taxon>
        <taxon>Pseudomonadati</taxon>
        <taxon>Planctomycetota</taxon>
        <taxon>Planctomycetia</taxon>
        <taxon>Pirellulales</taxon>
        <taxon>Pirellulaceae</taxon>
        <taxon>Blastopirellula</taxon>
    </lineage>
</organism>
<feature type="domain" description="Acyltransferase 3" evidence="2">
    <location>
        <begin position="32"/>
        <end position="327"/>
    </location>
</feature>
<evidence type="ECO:0000259" key="2">
    <source>
        <dbReference type="Pfam" id="PF01757"/>
    </source>
</evidence>
<feature type="transmembrane region" description="Helical" evidence="1">
    <location>
        <begin position="31"/>
        <end position="50"/>
    </location>
</feature>
<accession>A0A2S8GIN7</accession>
<feature type="transmembrane region" description="Helical" evidence="1">
    <location>
        <begin position="247"/>
        <end position="268"/>
    </location>
</feature>
<proteinExistence type="predicted"/>
<sequence length="336" mass="36693">MSTESSISGERNSVSVRDSCRSGERKDSVRLVGLDVLRFAAVLAVVWFHVPSPGAGFTIWHVPSLVIISIALACSPAFDRPIAEITHRRARRLLYPWIVWCGVFLAIDLVRYAAVGRSTILENGFGTLFYGTSLHLWFLPFIFVATVLTGLCTRSEIDAKDRNWRIAHLTLTIVAFAVILLLECCSPTWNSWPNPIPQWCAALPSVFLGIATGLWMRECNPNIATKLGVAIAFLALMLGMGYLRGSIWTLAGSTLFATALFLAASCFAMKNVPPVLSMLLGLAMAIYLIHPIAITTTRVVLRDSWHSSVVHGVLAIAASVAMAVLISKSRLRDLVA</sequence>
<feature type="transmembrane region" description="Helical" evidence="1">
    <location>
        <begin position="275"/>
        <end position="293"/>
    </location>
</feature>
<evidence type="ECO:0000256" key="1">
    <source>
        <dbReference type="SAM" id="Phobius"/>
    </source>
</evidence>
<dbReference type="RefSeq" id="WP_105337660.1">
    <property type="nucleotide sequence ID" value="NZ_PUHZ01000022.1"/>
</dbReference>
<dbReference type="InterPro" id="IPR002656">
    <property type="entry name" value="Acyl_transf_3_dom"/>
</dbReference>
<reference evidence="3 4" key="1">
    <citation type="submission" date="2018-02" db="EMBL/GenBank/DDBJ databases">
        <title>Comparative genomes isolates from brazilian mangrove.</title>
        <authorList>
            <person name="Araujo J.E."/>
            <person name="Taketani R.G."/>
            <person name="Silva M.C.P."/>
            <person name="Loureco M.V."/>
            <person name="Andreote F.D."/>
        </authorList>
    </citation>
    <scope>NUCLEOTIDE SEQUENCE [LARGE SCALE GENOMIC DNA]</scope>
    <source>
        <strain evidence="3 4">Nap-Phe MGV</strain>
    </source>
</reference>